<feature type="transmembrane region" description="Helical" evidence="1">
    <location>
        <begin position="114"/>
        <end position="132"/>
    </location>
</feature>
<name>A0A0F9HIV9_9ZZZZ</name>
<accession>A0A0F9HIV9</accession>
<gene>
    <name evidence="2" type="ORF">LCGC14_1697100</name>
</gene>
<comment type="caution">
    <text evidence="2">The sequence shown here is derived from an EMBL/GenBank/DDBJ whole genome shotgun (WGS) entry which is preliminary data.</text>
</comment>
<sequence length="157" mass="18039">MVFFAMSITRIITVYVAQGLLCVIFLFLAYRILKRDKKRLNVIFAGYYISAAIGLMINFIYAPIDPFQNNTNEVLVLFLNFLTNFGIFYSGIFIVVFDLILLKSEKVVTTGKQTILLLIHGIAMFCMIFFAFSEEWGVEFHSETWSPIGAFLSFYMS</sequence>
<keyword evidence="1" id="KW-1133">Transmembrane helix</keyword>
<keyword evidence="1" id="KW-0472">Membrane</keyword>
<evidence type="ECO:0008006" key="3">
    <source>
        <dbReference type="Google" id="ProtNLM"/>
    </source>
</evidence>
<feature type="transmembrane region" description="Helical" evidence="1">
    <location>
        <begin position="74"/>
        <end position="102"/>
    </location>
</feature>
<evidence type="ECO:0000256" key="1">
    <source>
        <dbReference type="SAM" id="Phobius"/>
    </source>
</evidence>
<feature type="transmembrane region" description="Helical" evidence="1">
    <location>
        <begin position="12"/>
        <end position="30"/>
    </location>
</feature>
<keyword evidence="1" id="KW-0812">Transmembrane</keyword>
<dbReference type="AlphaFoldDB" id="A0A0F9HIV9"/>
<organism evidence="2">
    <name type="scientific">marine sediment metagenome</name>
    <dbReference type="NCBI Taxonomy" id="412755"/>
    <lineage>
        <taxon>unclassified sequences</taxon>
        <taxon>metagenomes</taxon>
        <taxon>ecological metagenomes</taxon>
    </lineage>
</organism>
<reference evidence="2" key="1">
    <citation type="journal article" date="2015" name="Nature">
        <title>Complex archaea that bridge the gap between prokaryotes and eukaryotes.</title>
        <authorList>
            <person name="Spang A."/>
            <person name="Saw J.H."/>
            <person name="Jorgensen S.L."/>
            <person name="Zaremba-Niedzwiedzka K."/>
            <person name="Martijn J."/>
            <person name="Lind A.E."/>
            <person name="van Eijk R."/>
            <person name="Schleper C."/>
            <person name="Guy L."/>
            <person name="Ettema T.J."/>
        </authorList>
    </citation>
    <scope>NUCLEOTIDE SEQUENCE</scope>
</reference>
<protein>
    <recommendedName>
        <fullName evidence="3">Histidine kinase N-terminal 7TM region domain-containing protein</fullName>
    </recommendedName>
</protein>
<feature type="transmembrane region" description="Helical" evidence="1">
    <location>
        <begin position="42"/>
        <end position="62"/>
    </location>
</feature>
<dbReference type="EMBL" id="LAZR01014931">
    <property type="protein sequence ID" value="KKM15336.1"/>
    <property type="molecule type" value="Genomic_DNA"/>
</dbReference>
<proteinExistence type="predicted"/>
<evidence type="ECO:0000313" key="2">
    <source>
        <dbReference type="EMBL" id="KKM15336.1"/>
    </source>
</evidence>